<protein>
    <submittedName>
        <fullName evidence="1">Uncharacterized protein</fullName>
    </submittedName>
</protein>
<name>A0A7W5CBC6_9BACL</name>
<dbReference type="Proteomes" id="UP000518605">
    <property type="component" value="Unassembled WGS sequence"/>
</dbReference>
<accession>A0A7W5CBC6</accession>
<dbReference type="AlphaFoldDB" id="A0A7W5CBC6"/>
<dbReference type="EMBL" id="JACHXW010000011">
    <property type="protein sequence ID" value="MBB3153664.1"/>
    <property type="molecule type" value="Genomic_DNA"/>
</dbReference>
<proteinExistence type="predicted"/>
<evidence type="ECO:0000313" key="1">
    <source>
        <dbReference type="EMBL" id="MBB3153664.1"/>
    </source>
</evidence>
<gene>
    <name evidence="1" type="ORF">FHS16_003739</name>
</gene>
<keyword evidence="2" id="KW-1185">Reference proteome</keyword>
<sequence length="145" mass="16536">MTKTTLALKHFFKIASFVKSTVISSIACISKFVNRSGNCDDGDFLKSDGLDPKVLEVRILSYSISHYLVKEEKAKNKYLLLLHLVKKRNELLTGIQLRFHRVAMFDYRSQARKDLLIPSKGIIDAYQLAAYSELNARPLSIRPCE</sequence>
<reference evidence="1 2" key="1">
    <citation type="submission" date="2020-08" db="EMBL/GenBank/DDBJ databases">
        <title>Genomic Encyclopedia of Type Strains, Phase III (KMG-III): the genomes of soil and plant-associated and newly described type strains.</title>
        <authorList>
            <person name="Whitman W."/>
        </authorList>
    </citation>
    <scope>NUCLEOTIDE SEQUENCE [LARGE SCALE GENOMIC DNA]</scope>
    <source>
        <strain evidence="1 2">CECT 8234</strain>
    </source>
</reference>
<evidence type="ECO:0000313" key="2">
    <source>
        <dbReference type="Proteomes" id="UP000518605"/>
    </source>
</evidence>
<dbReference type="RefSeq" id="WP_183565683.1">
    <property type="nucleotide sequence ID" value="NZ_CBCSLB010000010.1"/>
</dbReference>
<organism evidence="1 2">
    <name type="scientific">Paenibacillus endophyticus</name>
    <dbReference type="NCBI Taxonomy" id="1294268"/>
    <lineage>
        <taxon>Bacteria</taxon>
        <taxon>Bacillati</taxon>
        <taxon>Bacillota</taxon>
        <taxon>Bacilli</taxon>
        <taxon>Bacillales</taxon>
        <taxon>Paenibacillaceae</taxon>
        <taxon>Paenibacillus</taxon>
    </lineage>
</organism>
<comment type="caution">
    <text evidence="1">The sequence shown here is derived from an EMBL/GenBank/DDBJ whole genome shotgun (WGS) entry which is preliminary data.</text>
</comment>